<dbReference type="InterPro" id="IPR006685">
    <property type="entry name" value="MscS_channel_2nd"/>
</dbReference>
<feature type="chain" id="PRO_5002914265" evidence="8">
    <location>
        <begin position="20"/>
        <end position="822"/>
    </location>
</feature>
<evidence type="ECO:0000313" key="11">
    <source>
        <dbReference type="EMBL" id="EEI90490.1"/>
    </source>
</evidence>
<feature type="transmembrane region" description="Helical" evidence="7">
    <location>
        <begin position="317"/>
        <end position="337"/>
    </location>
</feature>
<evidence type="ECO:0000259" key="9">
    <source>
        <dbReference type="Pfam" id="PF00924"/>
    </source>
</evidence>
<name>C2G3C1_SPHSI</name>
<dbReference type="Gene3D" id="1.10.287.1260">
    <property type="match status" value="1"/>
</dbReference>
<evidence type="ECO:0000256" key="4">
    <source>
        <dbReference type="ARBA" id="ARBA00022692"/>
    </source>
</evidence>
<dbReference type="Gene3D" id="3.30.70.100">
    <property type="match status" value="1"/>
</dbReference>
<feature type="transmembrane region" description="Helical" evidence="7">
    <location>
        <begin position="343"/>
        <end position="364"/>
    </location>
</feature>
<dbReference type="HOGENOM" id="CLU_017654_0_0_10"/>
<dbReference type="Pfam" id="PF21082">
    <property type="entry name" value="MS_channel_3rd"/>
    <property type="match status" value="1"/>
</dbReference>
<keyword evidence="5 7" id="KW-1133">Transmembrane helix</keyword>
<dbReference type="InterPro" id="IPR052702">
    <property type="entry name" value="MscS-like_channel"/>
</dbReference>
<dbReference type="InterPro" id="IPR023408">
    <property type="entry name" value="MscS_beta-dom_sf"/>
</dbReference>
<accession>C2G3C1</accession>
<dbReference type="RefSeq" id="WP_003003346.1">
    <property type="nucleotide sequence ID" value="NZ_GG668630.1"/>
</dbReference>
<keyword evidence="4 7" id="KW-0812">Transmembrane</keyword>
<evidence type="ECO:0000256" key="6">
    <source>
        <dbReference type="ARBA" id="ARBA00023136"/>
    </source>
</evidence>
<feature type="transmembrane region" description="Helical" evidence="7">
    <location>
        <begin position="278"/>
        <end position="296"/>
    </location>
</feature>
<dbReference type="SUPFAM" id="SSF50182">
    <property type="entry name" value="Sm-like ribonucleoproteins"/>
    <property type="match status" value="1"/>
</dbReference>
<keyword evidence="6 7" id="KW-0472">Membrane</keyword>
<comment type="similarity">
    <text evidence="2">Belongs to the MscS (TC 1.A.23) family.</text>
</comment>
<feature type="transmembrane region" description="Helical" evidence="7">
    <location>
        <begin position="628"/>
        <end position="650"/>
    </location>
</feature>
<feature type="transmembrane region" description="Helical" evidence="7">
    <location>
        <begin position="457"/>
        <end position="478"/>
    </location>
</feature>
<evidence type="ECO:0000313" key="12">
    <source>
        <dbReference type="Proteomes" id="UP000006241"/>
    </source>
</evidence>
<dbReference type="PROSITE" id="PS01246">
    <property type="entry name" value="UPF0003"/>
    <property type="match status" value="1"/>
</dbReference>
<dbReference type="Gene3D" id="2.30.30.60">
    <property type="match status" value="1"/>
</dbReference>
<dbReference type="InterPro" id="IPR006686">
    <property type="entry name" value="MscS_channel_CS"/>
</dbReference>
<feature type="transmembrane region" description="Helical" evidence="7">
    <location>
        <begin position="371"/>
        <end position="391"/>
    </location>
</feature>
<dbReference type="AlphaFoldDB" id="C2G3C1"/>
<dbReference type="InterPro" id="IPR010920">
    <property type="entry name" value="LSM_dom_sf"/>
</dbReference>
<organism evidence="11 12">
    <name type="scientific">Sphingobacterium spiritivorum ATCC 33300</name>
    <dbReference type="NCBI Taxonomy" id="525372"/>
    <lineage>
        <taxon>Bacteria</taxon>
        <taxon>Pseudomonadati</taxon>
        <taxon>Bacteroidota</taxon>
        <taxon>Sphingobacteriia</taxon>
        <taxon>Sphingobacteriales</taxon>
        <taxon>Sphingobacteriaceae</taxon>
        <taxon>Sphingobacterium</taxon>
    </lineage>
</organism>
<evidence type="ECO:0000256" key="7">
    <source>
        <dbReference type="SAM" id="Phobius"/>
    </source>
</evidence>
<dbReference type="SUPFAM" id="SSF82689">
    <property type="entry name" value="Mechanosensitive channel protein MscS (YggB), C-terminal domain"/>
    <property type="match status" value="1"/>
</dbReference>
<feature type="domain" description="Mechanosensitive ion channel MscS C-terminal" evidence="10">
    <location>
        <begin position="722"/>
        <end position="801"/>
    </location>
</feature>
<dbReference type="Proteomes" id="UP000006241">
    <property type="component" value="Unassembled WGS sequence"/>
</dbReference>
<dbReference type="PANTHER" id="PTHR30347:SF1">
    <property type="entry name" value="MECHANOSENSITIVE CHANNEL MSCK"/>
    <property type="match status" value="1"/>
</dbReference>
<keyword evidence="3" id="KW-1003">Cell membrane</keyword>
<gene>
    <name evidence="11" type="ORF">HMPREF0765_4077</name>
</gene>
<dbReference type="PANTHER" id="PTHR30347">
    <property type="entry name" value="POTASSIUM CHANNEL RELATED"/>
    <property type="match status" value="1"/>
</dbReference>
<reference evidence="11 12" key="1">
    <citation type="submission" date="2009-01" db="EMBL/GenBank/DDBJ databases">
        <authorList>
            <person name="Qin X."/>
            <person name="Bachman B."/>
            <person name="Battles P."/>
            <person name="Bell A."/>
            <person name="Bess C."/>
            <person name="Bickham C."/>
            <person name="Chaboub L."/>
            <person name="Chen D."/>
            <person name="Coyle M."/>
            <person name="Deiros D.R."/>
            <person name="Dinh H."/>
            <person name="Forbes L."/>
            <person name="Fowler G."/>
            <person name="Francisco L."/>
            <person name="Fu Q."/>
            <person name="Gubbala S."/>
            <person name="Hale W."/>
            <person name="Han Y."/>
            <person name="Hemphill L."/>
            <person name="Highlander S.K."/>
            <person name="Hirani K."/>
            <person name="Hogues M."/>
            <person name="Jackson L."/>
            <person name="Jakkamsetti A."/>
            <person name="Javaid M."/>
            <person name="Jiang H."/>
            <person name="Korchina V."/>
            <person name="Kovar C."/>
            <person name="Lara F."/>
            <person name="Lee S."/>
            <person name="Mata R."/>
            <person name="Mathew T."/>
            <person name="Moen C."/>
            <person name="Morales K."/>
            <person name="Munidasa M."/>
            <person name="Nazareth L."/>
            <person name="Ngo R."/>
            <person name="Nguyen L."/>
            <person name="Okwuonu G."/>
            <person name="Ongeri F."/>
            <person name="Patil S."/>
            <person name="Petrosino J."/>
            <person name="Pham C."/>
            <person name="Pham P."/>
            <person name="Pu L.-L."/>
            <person name="Puazo M."/>
            <person name="Raj R."/>
            <person name="Reid J."/>
            <person name="Rouhana J."/>
            <person name="Saada N."/>
            <person name="Shang Y."/>
            <person name="Simmons D."/>
            <person name="Thornton R."/>
            <person name="Warren J."/>
            <person name="Weissenberger G."/>
            <person name="Zhang J."/>
            <person name="Zhang L."/>
            <person name="Zhou C."/>
            <person name="Zhu D."/>
            <person name="Muzny D."/>
            <person name="Worley K."/>
            <person name="Gibbs R."/>
        </authorList>
    </citation>
    <scope>NUCLEOTIDE SEQUENCE [LARGE SCALE GENOMIC DNA]</scope>
    <source>
        <strain evidence="11 12">ATCC 33300</strain>
    </source>
</reference>
<dbReference type="EMBL" id="ACHB01000091">
    <property type="protein sequence ID" value="EEI90490.1"/>
    <property type="molecule type" value="Genomic_DNA"/>
</dbReference>
<dbReference type="InterPro" id="IPR049278">
    <property type="entry name" value="MS_channel_C"/>
</dbReference>
<protein>
    <submittedName>
        <fullName evidence="11">Transporter, small conductance mechanosensitive ion channel MscS family protein</fullName>
    </submittedName>
</protein>
<evidence type="ECO:0000259" key="10">
    <source>
        <dbReference type="Pfam" id="PF21082"/>
    </source>
</evidence>
<evidence type="ECO:0000256" key="5">
    <source>
        <dbReference type="ARBA" id="ARBA00022989"/>
    </source>
</evidence>
<evidence type="ECO:0000256" key="2">
    <source>
        <dbReference type="ARBA" id="ARBA00008017"/>
    </source>
</evidence>
<evidence type="ECO:0000256" key="1">
    <source>
        <dbReference type="ARBA" id="ARBA00004651"/>
    </source>
</evidence>
<dbReference type="InterPro" id="IPR011066">
    <property type="entry name" value="MscS_channel_C_sf"/>
</dbReference>
<evidence type="ECO:0000256" key="8">
    <source>
        <dbReference type="SAM" id="SignalP"/>
    </source>
</evidence>
<feature type="transmembrane region" description="Helical" evidence="7">
    <location>
        <begin position="558"/>
        <end position="579"/>
    </location>
</feature>
<dbReference type="InterPro" id="IPR011014">
    <property type="entry name" value="MscS_channel_TM-2"/>
</dbReference>
<feature type="domain" description="Mechanosensitive ion channel MscS" evidence="9">
    <location>
        <begin position="644"/>
        <end position="710"/>
    </location>
</feature>
<feature type="transmembrane region" description="Helical" evidence="7">
    <location>
        <begin position="427"/>
        <end position="451"/>
    </location>
</feature>
<dbReference type="SUPFAM" id="SSF82861">
    <property type="entry name" value="Mechanosensitive channel protein MscS (YggB), transmembrane region"/>
    <property type="match status" value="1"/>
</dbReference>
<keyword evidence="8" id="KW-0732">Signal</keyword>
<feature type="signal peptide" evidence="8">
    <location>
        <begin position="1"/>
        <end position="19"/>
    </location>
</feature>
<feature type="transmembrane region" description="Helical" evidence="7">
    <location>
        <begin position="600"/>
        <end position="622"/>
    </location>
</feature>
<dbReference type="GO" id="GO:0008381">
    <property type="term" value="F:mechanosensitive monoatomic ion channel activity"/>
    <property type="evidence" value="ECO:0007669"/>
    <property type="project" value="UniProtKB-ARBA"/>
</dbReference>
<evidence type="ECO:0000256" key="3">
    <source>
        <dbReference type="ARBA" id="ARBA00022475"/>
    </source>
</evidence>
<dbReference type="GO" id="GO:0005886">
    <property type="term" value="C:plasma membrane"/>
    <property type="evidence" value="ECO:0007669"/>
    <property type="project" value="UniProtKB-SubCell"/>
</dbReference>
<sequence length="822" mass="93787">MKQLSIVILFISLLNCAYGGIVQSDTLAKDTAVKKDFVSQMQDFAKQSAARSRLDYNADRAMVRQNEILEQIKRTNQRARAFLKNGVDSLQINSDLDNIIKWHEIAGDGVFNHLGTAQTNRNLTTTYNVLVGLSKDVATQKSRIDRYQTQLIQFRFALDSLSNDPSLFQFPTDSAELVNYIQQLRAVAVEISPVTQSLKTAIYNIQHIQTKINLELFRLNAHMEEINFYQKEIADRIFNKEFVNIWQPNTFDRPFSELLYYSVHKAYLVTVFYFKAHWGKFLFLILMVLCSAYYLTSLKKALTSQQEKSGEKADGLVIRYPVCSAIIIVCSIFQFIFPAPPFIFSALLWILSGILLSVIFRTYISQYWMRIWLALFTLFVLACMDNMILQASRPERWCILLISACSFCIGLYALINRQKQEELRERWILYPIGLMTAFTLIACISDIFGQYNLAKVLMVSGLLSVMITILFLWVVRLINEGLQFASMLYTHQEQRLFYLNYNRVGTQAPTFFYIFLVIGWFVLFGRNFYEFRQISEPLKNFFEQEHALGSYTFSISNLLTFIVIMIVTTVVSKVVSYFASDQQWNSKEEKHKRKLKVGSWLLLIRITIIVLGLFLAFAAAGIPMDKITLILGALGVGVGFGLQTLVNNLVSGLIIAFEKPVNVGDVIEVGGQGGTVKSIGFRSSVISTVDGADLVLPNGDLLNSHVINWTLGGYKKRMHIVLRVTYDSDLQHIRDLLLLIMGKQVNILTSPLPVVQYNQFAASAIDIDLYFWVRSLRDASQIRSDLMQAIHQHFRQEGIVIPFPQQDIHIASGPEKEGDRED</sequence>
<proteinExistence type="inferred from homology"/>
<dbReference type="Pfam" id="PF00924">
    <property type="entry name" value="MS_channel_2nd"/>
    <property type="match status" value="1"/>
</dbReference>
<feature type="transmembrane region" description="Helical" evidence="7">
    <location>
        <begin position="397"/>
        <end position="415"/>
    </location>
</feature>
<comment type="caution">
    <text evidence="11">The sequence shown here is derived from an EMBL/GenBank/DDBJ whole genome shotgun (WGS) entry which is preliminary data.</text>
</comment>
<comment type="subcellular location">
    <subcellularLocation>
        <location evidence="1">Cell membrane</location>
        <topology evidence="1">Multi-pass membrane protein</topology>
    </subcellularLocation>
</comment>